<evidence type="ECO:0000313" key="2">
    <source>
        <dbReference type="Proteomes" id="UP001289374"/>
    </source>
</evidence>
<dbReference type="Proteomes" id="UP001289374">
    <property type="component" value="Unassembled WGS sequence"/>
</dbReference>
<protein>
    <submittedName>
        <fullName evidence="1">Uncharacterized protein</fullName>
    </submittedName>
</protein>
<evidence type="ECO:0000313" key="1">
    <source>
        <dbReference type="EMBL" id="KAK4385084.1"/>
    </source>
</evidence>
<gene>
    <name evidence="1" type="ORF">Sango_2632400</name>
</gene>
<name>A0AAE2BGQ3_9LAMI</name>
<dbReference type="AlphaFoldDB" id="A0AAE2BGQ3"/>
<accession>A0AAE2BGQ3</accession>
<keyword evidence="2" id="KW-1185">Reference proteome</keyword>
<sequence length="185" mass="21275">MGWYRRSPRLISDALRTYTSKIVVPGNPIQESISRTNFFRRSLQPNFSRPFLKFHNKFSRIFCIMGSSKFNGKALFMMGRRGFTMSTDSEFSRGWAVSEPKNVLVVVLVGNYEKELGESQFKQIKAQFKGKILPPLHPDSIRVQSIAQDIIDALQKGLRKDRCGVISGTLLKVLVFLMRLMHMRQ</sequence>
<dbReference type="EMBL" id="JACGWL010000016">
    <property type="protein sequence ID" value="KAK4385084.1"/>
    <property type="molecule type" value="Genomic_DNA"/>
</dbReference>
<comment type="caution">
    <text evidence="1">The sequence shown here is derived from an EMBL/GenBank/DDBJ whole genome shotgun (WGS) entry which is preliminary data.</text>
</comment>
<reference evidence="1" key="1">
    <citation type="submission" date="2020-06" db="EMBL/GenBank/DDBJ databases">
        <authorList>
            <person name="Li T."/>
            <person name="Hu X."/>
            <person name="Zhang T."/>
            <person name="Song X."/>
            <person name="Zhang H."/>
            <person name="Dai N."/>
            <person name="Sheng W."/>
            <person name="Hou X."/>
            <person name="Wei L."/>
        </authorList>
    </citation>
    <scope>NUCLEOTIDE SEQUENCE</scope>
    <source>
        <strain evidence="1">K16</strain>
        <tissue evidence="1">Leaf</tissue>
    </source>
</reference>
<reference evidence="1" key="2">
    <citation type="journal article" date="2024" name="Plant">
        <title>Genomic evolution and insights into agronomic trait innovations of Sesamum species.</title>
        <authorList>
            <person name="Miao H."/>
            <person name="Wang L."/>
            <person name="Qu L."/>
            <person name="Liu H."/>
            <person name="Sun Y."/>
            <person name="Le M."/>
            <person name="Wang Q."/>
            <person name="Wei S."/>
            <person name="Zheng Y."/>
            <person name="Lin W."/>
            <person name="Duan Y."/>
            <person name="Cao H."/>
            <person name="Xiong S."/>
            <person name="Wang X."/>
            <person name="Wei L."/>
            <person name="Li C."/>
            <person name="Ma Q."/>
            <person name="Ju M."/>
            <person name="Zhao R."/>
            <person name="Li G."/>
            <person name="Mu C."/>
            <person name="Tian Q."/>
            <person name="Mei H."/>
            <person name="Zhang T."/>
            <person name="Gao T."/>
            <person name="Zhang H."/>
        </authorList>
    </citation>
    <scope>NUCLEOTIDE SEQUENCE</scope>
    <source>
        <strain evidence="1">K16</strain>
    </source>
</reference>
<organism evidence="1 2">
    <name type="scientific">Sesamum angolense</name>
    <dbReference type="NCBI Taxonomy" id="2727404"/>
    <lineage>
        <taxon>Eukaryota</taxon>
        <taxon>Viridiplantae</taxon>
        <taxon>Streptophyta</taxon>
        <taxon>Embryophyta</taxon>
        <taxon>Tracheophyta</taxon>
        <taxon>Spermatophyta</taxon>
        <taxon>Magnoliopsida</taxon>
        <taxon>eudicotyledons</taxon>
        <taxon>Gunneridae</taxon>
        <taxon>Pentapetalae</taxon>
        <taxon>asterids</taxon>
        <taxon>lamiids</taxon>
        <taxon>Lamiales</taxon>
        <taxon>Pedaliaceae</taxon>
        <taxon>Sesamum</taxon>
    </lineage>
</organism>
<proteinExistence type="predicted"/>